<evidence type="ECO:0000259" key="10">
    <source>
        <dbReference type="PROSITE" id="PS50158"/>
    </source>
</evidence>
<feature type="region of interest" description="Disordered" evidence="9">
    <location>
        <begin position="142"/>
        <end position="175"/>
    </location>
</feature>
<dbReference type="PANTHER" id="PTHR37984">
    <property type="entry name" value="PROTEIN CBG26694"/>
    <property type="match status" value="1"/>
</dbReference>
<dbReference type="OrthoDB" id="10058156at2759"/>
<protein>
    <submittedName>
        <fullName evidence="12">Retrovirus-related Pol polyprotein from transposon 17.6</fullName>
    </submittedName>
</protein>
<dbReference type="PROSITE" id="PS50158">
    <property type="entry name" value="ZF_CCHC"/>
    <property type="match status" value="1"/>
</dbReference>
<keyword evidence="1" id="KW-0645">Protease</keyword>
<gene>
    <name evidence="12" type="primary">pol</name>
    <name evidence="12" type="ORF">T02_2704</name>
</gene>
<dbReference type="SUPFAM" id="SSF57756">
    <property type="entry name" value="Retrovirus zinc finger-like domains"/>
    <property type="match status" value="1"/>
</dbReference>
<dbReference type="GO" id="GO:0004190">
    <property type="term" value="F:aspartic-type endopeptidase activity"/>
    <property type="evidence" value="ECO:0007669"/>
    <property type="project" value="InterPro"/>
</dbReference>
<comment type="caution">
    <text evidence="12">The sequence shown here is derived from an EMBL/GenBank/DDBJ whole genome shotgun (WGS) entry which is preliminary data.</text>
</comment>
<dbReference type="InterPro" id="IPR001969">
    <property type="entry name" value="Aspartic_peptidase_AS"/>
</dbReference>
<dbReference type="SUPFAM" id="SSF56672">
    <property type="entry name" value="DNA/RNA polymerases"/>
    <property type="match status" value="1"/>
</dbReference>
<dbReference type="CDD" id="cd00303">
    <property type="entry name" value="retropepsin_like"/>
    <property type="match status" value="1"/>
</dbReference>
<dbReference type="STRING" id="6335.A0A0V1LD25"/>
<evidence type="ECO:0000256" key="1">
    <source>
        <dbReference type="ARBA" id="ARBA00022670"/>
    </source>
</evidence>
<proteinExistence type="predicted"/>
<dbReference type="PROSITE" id="PS50175">
    <property type="entry name" value="ASP_PROT_RETROV"/>
    <property type="match status" value="1"/>
</dbReference>
<evidence type="ECO:0000313" key="13">
    <source>
        <dbReference type="Proteomes" id="UP000054721"/>
    </source>
</evidence>
<evidence type="ECO:0000259" key="11">
    <source>
        <dbReference type="PROSITE" id="PS50175"/>
    </source>
</evidence>
<dbReference type="InterPro" id="IPR050951">
    <property type="entry name" value="Retrovirus_Pol_polyprotein"/>
</dbReference>
<name>A0A0V1LD25_9BILA</name>
<keyword evidence="6" id="KW-0378">Hydrolase</keyword>
<keyword evidence="8" id="KW-0479">Metal-binding</keyword>
<evidence type="ECO:0000256" key="4">
    <source>
        <dbReference type="ARBA" id="ARBA00022722"/>
    </source>
</evidence>
<dbReference type="SUPFAM" id="SSF50630">
    <property type="entry name" value="Acid proteases"/>
    <property type="match status" value="1"/>
</dbReference>
<reference evidence="12 13" key="1">
    <citation type="submission" date="2015-05" db="EMBL/GenBank/DDBJ databases">
        <title>Evolution of Trichinella species and genotypes.</title>
        <authorList>
            <person name="Korhonen P.K."/>
            <person name="Edoardo P."/>
            <person name="Giuseppe L.R."/>
            <person name="Gasser R.B."/>
        </authorList>
    </citation>
    <scope>NUCLEOTIDE SEQUENCE [LARGE SCALE GENOMIC DNA]</scope>
    <source>
        <strain evidence="12">ISS10</strain>
    </source>
</reference>
<evidence type="ECO:0000313" key="12">
    <source>
        <dbReference type="EMBL" id="KRZ57441.1"/>
    </source>
</evidence>
<evidence type="ECO:0000256" key="9">
    <source>
        <dbReference type="SAM" id="MobiDB-lite"/>
    </source>
</evidence>
<evidence type="ECO:0000256" key="8">
    <source>
        <dbReference type="PROSITE-ProRule" id="PRU00047"/>
    </source>
</evidence>
<dbReference type="InterPro" id="IPR001995">
    <property type="entry name" value="Peptidase_A2_cat"/>
</dbReference>
<dbReference type="Proteomes" id="UP000054721">
    <property type="component" value="Unassembled WGS sequence"/>
</dbReference>
<dbReference type="Gene3D" id="3.30.70.270">
    <property type="match status" value="1"/>
</dbReference>
<dbReference type="GO" id="GO:0003964">
    <property type="term" value="F:RNA-directed DNA polymerase activity"/>
    <property type="evidence" value="ECO:0007669"/>
    <property type="project" value="UniProtKB-KW"/>
</dbReference>
<dbReference type="InterPro" id="IPR001878">
    <property type="entry name" value="Znf_CCHC"/>
</dbReference>
<sequence>MTSLVGLPVWKPLAEMIKLARQEETGLNRMRLAISGATVVHVNDRAATGKQCVGVAKSGLTAAAAEERAATVLEEEEAEVPEALAVSVDCRQDIEKLVNEFRRMLTRSVQLKQPQTRTENPPSQRLAEAVCWNCGSSSHYRRSCPLSETRRERRPKSTTGEQVRKPAIQNRRKPTQKTAILSVNTKWAVELSGKVNGRSLKLLVDTGAAISLIREAELNMASNVRISKYGSRQIVAANGERVETVGTAEVDINIEDKLLNRHSMIVARSLSHPCLLGIDFLRPRREDQNRGEAQQECGICLLETVTLPAQTEMIVTGRSDRSWIGREGFFEPTPKLVNNYSVMAACSLSRAAGGTVPLGIYSTAYTTTSAGCEKEPPRTEPMNKYSDLISSMLQLPRNIPNDIRKQLYALLLKYKRKDGSYRFCVDYRKLNHHTKKDAQPLPKIEETLETLSGATWFSTRLSSYWQVEVADEDKEKTAFTTPFGLYQFRVMPFGFCNAPATFQRLMETVLCGLHWTTCMVYLDDIIVFRKDGAEHLEKLDEVFSRLQGAGLKIKPTKCQLFQEKVKYLGHIISRDGVQLDPEKIKAVER</sequence>
<feature type="domain" description="CCHC-type" evidence="10">
    <location>
        <begin position="131"/>
        <end position="145"/>
    </location>
</feature>
<keyword evidence="13" id="KW-1185">Reference proteome</keyword>
<dbReference type="Pfam" id="PF13975">
    <property type="entry name" value="gag-asp_proteas"/>
    <property type="match status" value="1"/>
</dbReference>
<dbReference type="FunFam" id="3.10.10.10:FF:000007">
    <property type="entry name" value="Retrovirus-related Pol polyprotein from transposon 17.6-like Protein"/>
    <property type="match status" value="1"/>
</dbReference>
<dbReference type="AlphaFoldDB" id="A0A0V1LD25"/>
<evidence type="ECO:0000256" key="5">
    <source>
        <dbReference type="ARBA" id="ARBA00022759"/>
    </source>
</evidence>
<dbReference type="InterPro" id="IPR043128">
    <property type="entry name" value="Rev_trsase/Diguanyl_cyclase"/>
</dbReference>
<keyword evidence="8" id="KW-0862">Zinc</keyword>
<evidence type="ECO:0000256" key="6">
    <source>
        <dbReference type="ARBA" id="ARBA00022801"/>
    </source>
</evidence>
<dbReference type="Gene3D" id="3.10.10.10">
    <property type="entry name" value="HIV Type 1 Reverse Transcriptase, subunit A, domain 1"/>
    <property type="match status" value="1"/>
</dbReference>
<dbReference type="CDD" id="cd01647">
    <property type="entry name" value="RT_LTR"/>
    <property type="match status" value="1"/>
</dbReference>
<dbReference type="GO" id="GO:0003676">
    <property type="term" value="F:nucleic acid binding"/>
    <property type="evidence" value="ECO:0007669"/>
    <property type="project" value="InterPro"/>
</dbReference>
<keyword evidence="2" id="KW-0808">Transferase</keyword>
<accession>A0A0V1LD25</accession>
<dbReference type="GO" id="GO:0004519">
    <property type="term" value="F:endonuclease activity"/>
    <property type="evidence" value="ECO:0007669"/>
    <property type="project" value="UniProtKB-KW"/>
</dbReference>
<dbReference type="FunFam" id="3.30.70.270:FF:000003">
    <property type="entry name" value="Transposon Ty3-G Gag-Pol polyprotein"/>
    <property type="match status" value="1"/>
</dbReference>
<evidence type="ECO:0000256" key="3">
    <source>
        <dbReference type="ARBA" id="ARBA00022695"/>
    </source>
</evidence>
<organism evidence="12 13">
    <name type="scientific">Trichinella nativa</name>
    <dbReference type="NCBI Taxonomy" id="6335"/>
    <lineage>
        <taxon>Eukaryota</taxon>
        <taxon>Metazoa</taxon>
        <taxon>Ecdysozoa</taxon>
        <taxon>Nematoda</taxon>
        <taxon>Enoplea</taxon>
        <taxon>Dorylaimia</taxon>
        <taxon>Trichinellida</taxon>
        <taxon>Trichinellidae</taxon>
        <taxon>Trichinella</taxon>
    </lineage>
</organism>
<keyword evidence="3" id="KW-0548">Nucleotidyltransferase</keyword>
<dbReference type="InterPro" id="IPR021109">
    <property type="entry name" value="Peptidase_aspartic_dom_sf"/>
</dbReference>
<feature type="domain" description="Peptidase A2" evidence="11">
    <location>
        <begin position="200"/>
        <end position="280"/>
    </location>
</feature>
<evidence type="ECO:0000256" key="7">
    <source>
        <dbReference type="ARBA" id="ARBA00022918"/>
    </source>
</evidence>
<dbReference type="InterPro" id="IPR036875">
    <property type="entry name" value="Znf_CCHC_sf"/>
</dbReference>
<dbReference type="InterPro" id="IPR043502">
    <property type="entry name" value="DNA/RNA_pol_sf"/>
</dbReference>
<dbReference type="GO" id="GO:0008270">
    <property type="term" value="F:zinc ion binding"/>
    <property type="evidence" value="ECO:0007669"/>
    <property type="project" value="UniProtKB-KW"/>
</dbReference>
<dbReference type="Gene3D" id="2.40.70.10">
    <property type="entry name" value="Acid Proteases"/>
    <property type="match status" value="1"/>
</dbReference>
<keyword evidence="8" id="KW-0863">Zinc-finger</keyword>
<dbReference type="EMBL" id="JYDW01000075">
    <property type="protein sequence ID" value="KRZ57441.1"/>
    <property type="molecule type" value="Genomic_DNA"/>
</dbReference>
<dbReference type="InterPro" id="IPR000477">
    <property type="entry name" value="RT_dom"/>
</dbReference>
<keyword evidence="4" id="KW-0540">Nuclease</keyword>
<dbReference type="PROSITE" id="PS00141">
    <property type="entry name" value="ASP_PROTEASE"/>
    <property type="match status" value="1"/>
</dbReference>
<dbReference type="GO" id="GO:0019899">
    <property type="term" value="F:enzyme binding"/>
    <property type="evidence" value="ECO:0007669"/>
    <property type="project" value="UniProtKB-ARBA"/>
</dbReference>
<dbReference type="GO" id="GO:0006508">
    <property type="term" value="P:proteolysis"/>
    <property type="evidence" value="ECO:0007669"/>
    <property type="project" value="UniProtKB-KW"/>
</dbReference>
<dbReference type="Pfam" id="PF00078">
    <property type="entry name" value="RVT_1"/>
    <property type="match status" value="1"/>
</dbReference>
<evidence type="ECO:0000256" key="2">
    <source>
        <dbReference type="ARBA" id="ARBA00022679"/>
    </source>
</evidence>
<keyword evidence="7" id="KW-0695">RNA-directed DNA polymerase</keyword>
<keyword evidence="5" id="KW-0255">Endonuclease</keyword>
<dbReference type="PANTHER" id="PTHR37984:SF5">
    <property type="entry name" value="PROTEIN NYNRIN-LIKE"/>
    <property type="match status" value="1"/>
</dbReference>